<dbReference type="CDD" id="cd17040">
    <property type="entry name" value="Ubl_MoaD_like"/>
    <property type="match status" value="1"/>
</dbReference>
<evidence type="ECO:0008006" key="3">
    <source>
        <dbReference type="Google" id="ProtNLM"/>
    </source>
</evidence>
<accession>A0A2S9XC94</accession>
<dbReference type="OrthoDB" id="9156098at2"/>
<evidence type="ECO:0000313" key="2">
    <source>
        <dbReference type="Proteomes" id="UP000237968"/>
    </source>
</evidence>
<dbReference type="InterPro" id="IPR016155">
    <property type="entry name" value="Mopterin_synth/thiamin_S_b"/>
</dbReference>
<dbReference type="PANTHER" id="PTHR38031">
    <property type="entry name" value="SULFUR CARRIER PROTEIN SLR0821-RELATED"/>
    <property type="match status" value="1"/>
</dbReference>
<dbReference type="Pfam" id="PF02597">
    <property type="entry name" value="ThiS"/>
    <property type="match status" value="1"/>
</dbReference>
<evidence type="ECO:0000313" key="1">
    <source>
        <dbReference type="EMBL" id="PRP90476.1"/>
    </source>
</evidence>
<dbReference type="Gene3D" id="3.10.20.30">
    <property type="match status" value="1"/>
</dbReference>
<dbReference type="PANTHER" id="PTHR38031:SF1">
    <property type="entry name" value="SULFUR CARRIER PROTEIN CYSO"/>
    <property type="match status" value="1"/>
</dbReference>
<dbReference type="EMBL" id="PVNK01000281">
    <property type="protein sequence ID" value="PRP90476.1"/>
    <property type="molecule type" value="Genomic_DNA"/>
</dbReference>
<keyword evidence="2" id="KW-1185">Reference proteome</keyword>
<gene>
    <name evidence="1" type="ORF">ENSA5_64950</name>
</gene>
<reference evidence="1 2" key="1">
    <citation type="submission" date="2018-03" db="EMBL/GenBank/DDBJ databases">
        <title>Draft Genome Sequences of the Obligatory Marine Myxobacteria Enhygromyxa salina SWB005.</title>
        <authorList>
            <person name="Poehlein A."/>
            <person name="Moghaddam J.A."/>
            <person name="Harms H."/>
            <person name="Alanjari M."/>
            <person name="Koenig G.M."/>
            <person name="Daniel R."/>
            <person name="Schaeberle T.F."/>
        </authorList>
    </citation>
    <scope>NUCLEOTIDE SEQUENCE [LARGE SCALE GENOMIC DNA]</scope>
    <source>
        <strain evidence="1 2">SWB005</strain>
    </source>
</reference>
<organism evidence="1 2">
    <name type="scientific">Enhygromyxa salina</name>
    <dbReference type="NCBI Taxonomy" id="215803"/>
    <lineage>
        <taxon>Bacteria</taxon>
        <taxon>Pseudomonadati</taxon>
        <taxon>Myxococcota</taxon>
        <taxon>Polyangia</taxon>
        <taxon>Nannocystales</taxon>
        <taxon>Nannocystaceae</taxon>
        <taxon>Enhygromyxa</taxon>
    </lineage>
</organism>
<protein>
    <recommendedName>
        <fullName evidence="3">ThiS family protein</fullName>
    </recommendedName>
</protein>
<dbReference type="InterPro" id="IPR052045">
    <property type="entry name" value="Sulfur_Carrier/Prot_Modifier"/>
</dbReference>
<dbReference type="Proteomes" id="UP000237968">
    <property type="component" value="Unassembled WGS sequence"/>
</dbReference>
<dbReference type="InterPro" id="IPR012675">
    <property type="entry name" value="Beta-grasp_dom_sf"/>
</dbReference>
<dbReference type="RefSeq" id="WP_106395658.1">
    <property type="nucleotide sequence ID" value="NZ_PVNK01000281.1"/>
</dbReference>
<dbReference type="AlphaFoldDB" id="A0A2S9XC94"/>
<sequence length="89" mass="9562">MPTVHFTANLQRHVACPTTTVEGATVGEVLAAVFDQNPRLRGYVLDEQGAVRKHMNVFVDGQQIRDRVGLGDAVTPASEIYVIQALSGG</sequence>
<comment type="caution">
    <text evidence="1">The sequence shown here is derived from an EMBL/GenBank/DDBJ whole genome shotgun (WGS) entry which is preliminary data.</text>
</comment>
<dbReference type="InterPro" id="IPR003749">
    <property type="entry name" value="ThiS/MoaD-like"/>
</dbReference>
<dbReference type="SUPFAM" id="SSF54285">
    <property type="entry name" value="MoaD/ThiS"/>
    <property type="match status" value="1"/>
</dbReference>
<name>A0A2S9XC94_9BACT</name>
<proteinExistence type="predicted"/>